<proteinExistence type="predicted"/>
<reference evidence="1" key="1">
    <citation type="journal article" date="2010" name="Science">
        <title>Plasticity of animal genome architecture unmasked by rapid evolution of a pelagic tunicate.</title>
        <authorList>
            <person name="Denoeud F."/>
            <person name="Henriet S."/>
            <person name="Mungpakdee S."/>
            <person name="Aury J.M."/>
            <person name="Da Silva C."/>
            <person name="Brinkmann H."/>
            <person name="Mikhaleva J."/>
            <person name="Olsen L.C."/>
            <person name="Jubin C."/>
            <person name="Canestro C."/>
            <person name="Bouquet J.M."/>
            <person name="Danks G."/>
            <person name="Poulain J."/>
            <person name="Campsteijn C."/>
            <person name="Adamski M."/>
            <person name="Cross I."/>
            <person name="Yadetie F."/>
            <person name="Muffato M."/>
            <person name="Louis A."/>
            <person name="Butcher S."/>
            <person name="Tsagkogeorga G."/>
            <person name="Konrad A."/>
            <person name="Singh S."/>
            <person name="Jensen M.F."/>
            <person name="Cong E.H."/>
            <person name="Eikeseth-Otteraa H."/>
            <person name="Noel B."/>
            <person name="Anthouard V."/>
            <person name="Porcel B.M."/>
            <person name="Kachouri-Lafond R."/>
            <person name="Nishino A."/>
            <person name="Ugolini M."/>
            <person name="Chourrout P."/>
            <person name="Nishida H."/>
            <person name="Aasland R."/>
            <person name="Huzurbazar S."/>
            <person name="Westhof E."/>
            <person name="Delsuc F."/>
            <person name="Lehrach H."/>
            <person name="Reinhardt R."/>
            <person name="Weissenbach J."/>
            <person name="Roy S.W."/>
            <person name="Artiguenave F."/>
            <person name="Postlethwait J.H."/>
            <person name="Manak J.R."/>
            <person name="Thompson E.M."/>
            <person name="Jaillon O."/>
            <person name="Du Pasquier L."/>
            <person name="Boudinot P."/>
            <person name="Liberles D.A."/>
            <person name="Volff J.N."/>
            <person name="Philippe H."/>
            <person name="Lenhard B."/>
            <person name="Roest Crollius H."/>
            <person name="Wincker P."/>
            <person name="Chourrout D."/>
        </authorList>
    </citation>
    <scope>NUCLEOTIDE SEQUENCE [LARGE SCALE GENOMIC DNA]</scope>
</reference>
<name>E4YFB4_OIKDI</name>
<sequence length="34" mass="3771">ESIEIPQNEDYPIFASLSSFPLSKSIIARFGADQ</sequence>
<evidence type="ECO:0000313" key="1">
    <source>
        <dbReference type="EMBL" id="CBY34183.1"/>
    </source>
</evidence>
<feature type="non-terminal residue" evidence="1">
    <location>
        <position position="1"/>
    </location>
</feature>
<protein>
    <submittedName>
        <fullName evidence="1">Uncharacterized protein</fullName>
    </submittedName>
</protein>
<gene>
    <name evidence="1" type="ORF">GSOID_T00024196001</name>
</gene>
<dbReference type="AlphaFoldDB" id="E4YFB4"/>
<dbReference type="Proteomes" id="UP000011014">
    <property type="component" value="Unassembled WGS sequence"/>
</dbReference>
<organism evidence="1">
    <name type="scientific">Oikopleura dioica</name>
    <name type="common">Tunicate</name>
    <dbReference type="NCBI Taxonomy" id="34765"/>
    <lineage>
        <taxon>Eukaryota</taxon>
        <taxon>Metazoa</taxon>
        <taxon>Chordata</taxon>
        <taxon>Tunicata</taxon>
        <taxon>Appendicularia</taxon>
        <taxon>Copelata</taxon>
        <taxon>Oikopleuridae</taxon>
        <taxon>Oikopleura</taxon>
    </lineage>
</organism>
<accession>E4YFB4</accession>
<dbReference type="EMBL" id="FN654484">
    <property type="protein sequence ID" value="CBY34183.1"/>
    <property type="molecule type" value="Genomic_DNA"/>
</dbReference>